<protein>
    <submittedName>
        <fullName evidence="2">Uncharacterized protein</fullName>
    </submittedName>
</protein>
<evidence type="ECO:0000256" key="1">
    <source>
        <dbReference type="SAM" id="MobiDB-lite"/>
    </source>
</evidence>
<reference evidence="2 3" key="1">
    <citation type="submission" date="2015-07" db="EMBL/GenBank/DDBJ databases">
        <title>Comparative genomics of the Sigatoka disease complex on banana suggests a link between parallel evolutionary changes in Pseudocercospora fijiensis and Pseudocercospora eumusae and increased virulence on the banana host.</title>
        <authorList>
            <person name="Chang T.-C."/>
            <person name="Salvucci A."/>
            <person name="Crous P.W."/>
            <person name="Stergiopoulos I."/>
        </authorList>
    </citation>
    <scope>NUCLEOTIDE SEQUENCE [LARGE SCALE GENOMIC DNA]</scope>
    <source>
        <strain evidence="2 3">CBS 116634</strain>
    </source>
</reference>
<dbReference type="OrthoDB" id="409136at2759"/>
<feature type="compositionally biased region" description="Low complexity" evidence="1">
    <location>
        <begin position="100"/>
        <end position="116"/>
    </location>
</feature>
<organism evidence="2 3">
    <name type="scientific">Pseudocercospora musae</name>
    <dbReference type="NCBI Taxonomy" id="113226"/>
    <lineage>
        <taxon>Eukaryota</taxon>
        <taxon>Fungi</taxon>
        <taxon>Dikarya</taxon>
        <taxon>Ascomycota</taxon>
        <taxon>Pezizomycotina</taxon>
        <taxon>Dothideomycetes</taxon>
        <taxon>Dothideomycetidae</taxon>
        <taxon>Mycosphaerellales</taxon>
        <taxon>Mycosphaerellaceae</taxon>
        <taxon>Pseudocercospora</taxon>
    </lineage>
</organism>
<gene>
    <name evidence="2" type="ORF">AC579_8719</name>
</gene>
<feature type="compositionally biased region" description="Polar residues" evidence="1">
    <location>
        <begin position="85"/>
        <end position="99"/>
    </location>
</feature>
<dbReference type="AlphaFoldDB" id="A0A139IW95"/>
<evidence type="ECO:0000313" key="2">
    <source>
        <dbReference type="EMBL" id="KXT19017.1"/>
    </source>
</evidence>
<evidence type="ECO:0000313" key="3">
    <source>
        <dbReference type="Proteomes" id="UP000073492"/>
    </source>
</evidence>
<name>A0A139IW95_9PEZI</name>
<feature type="region of interest" description="Disordered" evidence="1">
    <location>
        <begin position="244"/>
        <end position="294"/>
    </location>
</feature>
<dbReference type="Proteomes" id="UP000073492">
    <property type="component" value="Unassembled WGS sequence"/>
</dbReference>
<proteinExistence type="predicted"/>
<accession>A0A139IW95</accession>
<keyword evidence="3" id="KW-1185">Reference proteome</keyword>
<feature type="region of interest" description="Disordered" evidence="1">
    <location>
        <begin position="1"/>
        <end position="35"/>
    </location>
</feature>
<sequence length="294" mass="33210">MSYSRYDPDDTSDSETEPKYEGASARQYRRSSSDHRIATWTSGNEEQDFYHRTLVPQYRYVEQGGRYAASLAQSDTFSTAMTRGSNYDSMASSRTPSLISSNSTRRASESSARTDSIASMPNQYILEEDDDGTLVAPASRRGTLQCPLAFLGCEEWFDDAIQWEAHHRSHYRDRLPRSIDCSFRGCGQRFREQTSQEAWTRRWTHIVSCSCRTSGVDARASSSLVEYLWRIGVISSAQEQVHRQSGSLSTSGAYLESHSVSRDRRRERRAEDYRSPRSARHGGGGGGGAYVLQR</sequence>
<feature type="compositionally biased region" description="Gly residues" evidence="1">
    <location>
        <begin position="281"/>
        <end position="294"/>
    </location>
</feature>
<feature type="compositionally biased region" description="Basic and acidic residues" evidence="1">
    <location>
        <begin position="259"/>
        <end position="275"/>
    </location>
</feature>
<feature type="region of interest" description="Disordered" evidence="1">
    <location>
        <begin position="85"/>
        <end position="116"/>
    </location>
</feature>
<dbReference type="STRING" id="113226.A0A139IW95"/>
<comment type="caution">
    <text evidence="2">The sequence shown here is derived from an EMBL/GenBank/DDBJ whole genome shotgun (WGS) entry which is preliminary data.</text>
</comment>
<dbReference type="EMBL" id="LFZO01000001">
    <property type="protein sequence ID" value="KXT19017.1"/>
    <property type="molecule type" value="Genomic_DNA"/>
</dbReference>